<comment type="caution">
    <text evidence="1">The sequence shown here is derived from an EMBL/GenBank/DDBJ whole genome shotgun (WGS) entry which is preliminary data.</text>
</comment>
<sequence>MLYTVNTNLLTSDCTVIAHVMNCFSDMDYGIASEINDKYPMAQSMDSQLPYSPEEKLGELSFAYESDKPIIIFNLYGQYSYGRGRHLDYSAFPSSLDKMFDILLTLPDDVKKVSPGIKIGFPYLIGQKLTPYELKRSHEILEYYSHKYKKNIFLYKS</sequence>
<evidence type="ECO:0000313" key="1">
    <source>
        <dbReference type="EMBL" id="RHW31939.1"/>
    </source>
</evidence>
<accession>A0A417YGM9</accession>
<keyword evidence="2" id="KW-1185">Reference proteome</keyword>
<evidence type="ECO:0000313" key="2">
    <source>
        <dbReference type="Proteomes" id="UP000285456"/>
    </source>
</evidence>
<protein>
    <recommendedName>
        <fullName evidence="3">Macro domain-containing protein</fullName>
    </recommendedName>
</protein>
<dbReference type="RefSeq" id="WP_118889497.1">
    <property type="nucleotide sequence ID" value="NZ_PHUT01000007.1"/>
</dbReference>
<dbReference type="InterPro" id="IPR043472">
    <property type="entry name" value="Macro_dom-like"/>
</dbReference>
<reference evidence="1 2" key="1">
    <citation type="journal article" date="2007" name="Int. J. Syst. Evol. Microbiol.">
        <title>Oceanobacillus profundus sp. nov., isolated from a deep-sea sediment core.</title>
        <authorList>
            <person name="Kim Y.G."/>
            <person name="Choi D.H."/>
            <person name="Hyun S."/>
            <person name="Cho B.C."/>
        </authorList>
    </citation>
    <scope>NUCLEOTIDE SEQUENCE [LARGE SCALE GENOMIC DNA]</scope>
    <source>
        <strain evidence="1 2">DSM 18246</strain>
    </source>
</reference>
<dbReference type="Proteomes" id="UP000285456">
    <property type="component" value="Unassembled WGS sequence"/>
</dbReference>
<name>A0A417YGM9_9BACI</name>
<dbReference type="AlphaFoldDB" id="A0A417YGM9"/>
<evidence type="ECO:0008006" key="3">
    <source>
        <dbReference type="Google" id="ProtNLM"/>
    </source>
</evidence>
<organism evidence="1 2">
    <name type="scientific">Oceanobacillus profundus</name>
    <dbReference type="NCBI Taxonomy" id="372463"/>
    <lineage>
        <taxon>Bacteria</taxon>
        <taxon>Bacillati</taxon>
        <taxon>Bacillota</taxon>
        <taxon>Bacilli</taxon>
        <taxon>Bacillales</taxon>
        <taxon>Bacillaceae</taxon>
        <taxon>Oceanobacillus</taxon>
    </lineage>
</organism>
<dbReference type="SUPFAM" id="SSF52949">
    <property type="entry name" value="Macro domain-like"/>
    <property type="match status" value="1"/>
</dbReference>
<dbReference type="Gene3D" id="3.40.220.10">
    <property type="entry name" value="Leucine Aminopeptidase, subunit E, domain 1"/>
    <property type="match status" value="1"/>
</dbReference>
<gene>
    <name evidence="1" type="ORF">D1B32_11920</name>
</gene>
<dbReference type="EMBL" id="QWEH01000007">
    <property type="protein sequence ID" value="RHW31939.1"/>
    <property type="molecule type" value="Genomic_DNA"/>
</dbReference>
<proteinExistence type="predicted"/>